<name>A0A1D9G3A6_MOOP1</name>
<proteinExistence type="predicted"/>
<dbReference type="SUPFAM" id="SSF53756">
    <property type="entry name" value="UDP-Glycosyltransferase/glycogen phosphorylase"/>
    <property type="match status" value="1"/>
</dbReference>
<dbReference type="CDD" id="cd03801">
    <property type="entry name" value="GT4_PimA-like"/>
    <property type="match status" value="1"/>
</dbReference>
<dbReference type="EMBL" id="CP017708">
    <property type="protein sequence ID" value="AOY82031.1"/>
    <property type="molecule type" value="Genomic_DNA"/>
</dbReference>
<dbReference type="AlphaFoldDB" id="A0A1D9G3A6"/>
<dbReference type="Pfam" id="PF13692">
    <property type="entry name" value="Glyco_trans_1_4"/>
    <property type="match status" value="1"/>
</dbReference>
<dbReference type="PANTHER" id="PTHR46401:SF8">
    <property type="entry name" value="BLL6006 PROTEIN"/>
    <property type="match status" value="1"/>
</dbReference>
<evidence type="ECO:0000313" key="1">
    <source>
        <dbReference type="EMBL" id="AOY82031.1"/>
    </source>
</evidence>
<dbReference type="PANTHER" id="PTHR46401">
    <property type="entry name" value="GLYCOSYLTRANSFERASE WBBK-RELATED"/>
    <property type="match status" value="1"/>
</dbReference>
<dbReference type="Proteomes" id="UP000176944">
    <property type="component" value="Chromosome"/>
</dbReference>
<evidence type="ECO:0000313" key="2">
    <source>
        <dbReference type="Proteomes" id="UP000176944"/>
    </source>
</evidence>
<reference evidence="2" key="1">
    <citation type="submission" date="2016-10" db="EMBL/GenBank/DDBJ databases">
        <title>Comparative genomics uncovers the prolific and rare metabolic potential of the cyanobacterial genus Moorea.</title>
        <authorList>
            <person name="Leao T."/>
            <person name="Castelao G."/>
            <person name="Korobeynikov A."/>
            <person name="Monroe E.A."/>
            <person name="Podell S."/>
            <person name="Glukhov E."/>
            <person name="Allen E."/>
            <person name="Gerwick W.H."/>
            <person name="Gerwick L."/>
        </authorList>
    </citation>
    <scope>NUCLEOTIDE SEQUENCE [LARGE SCALE GENOMIC DNA]</scope>
    <source>
        <strain evidence="2">JHB</strain>
    </source>
</reference>
<organism evidence="1 2">
    <name type="scientific">Moorena producens (strain JHB)</name>
    <dbReference type="NCBI Taxonomy" id="1454205"/>
    <lineage>
        <taxon>Bacteria</taxon>
        <taxon>Bacillati</taxon>
        <taxon>Cyanobacteriota</taxon>
        <taxon>Cyanophyceae</taxon>
        <taxon>Coleofasciculales</taxon>
        <taxon>Coleofasciculaceae</taxon>
        <taxon>Moorena</taxon>
    </lineage>
</organism>
<dbReference type="GO" id="GO:0016757">
    <property type="term" value="F:glycosyltransferase activity"/>
    <property type="evidence" value="ECO:0007669"/>
    <property type="project" value="TreeGrafter"/>
</dbReference>
<gene>
    <name evidence="1" type="ORF">BJP36_21135</name>
</gene>
<accession>A0A1D9G3A6</accession>
<protein>
    <submittedName>
        <fullName evidence="1">Glycosyltransferase family 4 protein</fullName>
    </submittedName>
</protein>
<sequence length="384" mass="44069">MKQHLRVGFFSFQNYLDKNTFSGILYYMHKSLKSRDLQLINLGNPQKISNKKSYWNKLVKPIQLMDSFFCLKSHGQNEQLKRFIVKVQKQLTETPCDLLFCPVASGELSFIETKIPILFLSDATPKLINNEYYKSYENLEEFYLAEKHEFGAISKSTKLVYSSEWAAKSAISDYQADPEKVEVITFGANLDDIPSIDQLFSKSKASRCRLLFIGKDWHRKGGNIAFNTLKSLLSMGIDAELVMVGCIPPEEIKHERLKVIPFLNKNIPEEREELNQLFLQSHFFIFPTRADCSPIVICEANAFGLPVITTDVGGISTIIKNGKNGYMLPLSASSDQYASWIANKFGDRTVYEQLVKSSREQYDQYLNWDKWAEAIHRVMKSMLN</sequence>
<dbReference type="Gene3D" id="3.40.50.2000">
    <property type="entry name" value="Glycogen Phosphorylase B"/>
    <property type="match status" value="2"/>
</dbReference>